<dbReference type="Gramene" id="KQK95932">
    <property type="protein sequence ID" value="KQK95932"/>
    <property type="gene ID" value="SETIT_025929mg"/>
</dbReference>
<dbReference type="InterPro" id="IPR058922">
    <property type="entry name" value="WHD_DRP"/>
</dbReference>
<proteinExistence type="inferred from homology"/>
<dbReference type="Gene3D" id="1.10.8.430">
    <property type="entry name" value="Helical domain of apoptotic protease-activating factors"/>
    <property type="match status" value="1"/>
</dbReference>
<dbReference type="InterPro" id="IPR032675">
    <property type="entry name" value="LRR_dom_sf"/>
</dbReference>
<gene>
    <name evidence="12" type="primary">LOC111258219</name>
    <name evidence="11" type="ORF">SETIT_8G244000v2</name>
</gene>
<dbReference type="FunFam" id="1.10.10.10:FF:000322">
    <property type="entry name" value="Probable disease resistance protein At1g63360"/>
    <property type="match status" value="1"/>
</dbReference>
<name>K3ZH77_SETIT</name>
<evidence type="ECO:0000256" key="3">
    <source>
        <dbReference type="ARBA" id="ARBA00022737"/>
    </source>
</evidence>
<dbReference type="Pfam" id="PF00931">
    <property type="entry name" value="NB-ARC"/>
    <property type="match status" value="1"/>
</dbReference>
<dbReference type="eggNOG" id="KOG4658">
    <property type="taxonomic scope" value="Eukaryota"/>
</dbReference>
<evidence type="ECO:0000256" key="5">
    <source>
        <dbReference type="ARBA" id="ARBA00022821"/>
    </source>
</evidence>
<evidence type="ECO:0000313" key="12">
    <source>
        <dbReference type="EnsemblPlants" id="KQK95932"/>
    </source>
</evidence>
<evidence type="ECO:0000313" key="13">
    <source>
        <dbReference type="Proteomes" id="UP000004995"/>
    </source>
</evidence>
<dbReference type="InterPro" id="IPR042197">
    <property type="entry name" value="Apaf_helical"/>
</dbReference>
<accession>K3ZH77</accession>
<evidence type="ECO:0000259" key="7">
    <source>
        <dbReference type="Pfam" id="PF00931"/>
    </source>
</evidence>
<evidence type="ECO:0000259" key="9">
    <source>
        <dbReference type="Pfam" id="PF23559"/>
    </source>
</evidence>
<dbReference type="OMA" id="MVEIHIS"/>
<dbReference type="Gene3D" id="1.20.5.4130">
    <property type="match status" value="1"/>
</dbReference>
<evidence type="ECO:0000256" key="2">
    <source>
        <dbReference type="ARBA" id="ARBA00022614"/>
    </source>
</evidence>
<dbReference type="PANTHER" id="PTHR36766:SF55">
    <property type="entry name" value="OS11G0492900 PROTEIN"/>
    <property type="match status" value="1"/>
</dbReference>
<dbReference type="InterPro" id="IPR041118">
    <property type="entry name" value="Rx_N"/>
</dbReference>
<dbReference type="Pfam" id="PF18052">
    <property type="entry name" value="Rx_N"/>
    <property type="match status" value="1"/>
</dbReference>
<dbReference type="Gene3D" id="1.10.10.10">
    <property type="entry name" value="Winged helix-like DNA-binding domain superfamily/Winged helix DNA-binding domain"/>
    <property type="match status" value="1"/>
</dbReference>
<evidence type="ECO:0008006" key="14">
    <source>
        <dbReference type="Google" id="ProtNLM"/>
    </source>
</evidence>
<reference evidence="11 13" key="1">
    <citation type="journal article" date="2012" name="Nat. Biotechnol.">
        <title>Reference genome sequence of the model plant Setaria.</title>
        <authorList>
            <person name="Bennetzen J.L."/>
            <person name="Schmutz J."/>
            <person name="Wang H."/>
            <person name="Percifield R."/>
            <person name="Hawkins J."/>
            <person name="Pontaroli A.C."/>
            <person name="Estep M."/>
            <person name="Feng L."/>
            <person name="Vaughn J.N."/>
            <person name="Grimwood J."/>
            <person name="Jenkins J."/>
            <person name="Barry K."/>
            <person name="Lindquist E."/>
            <person name="Hellsten U."/>
            <person name="Deshpande S."/>
            <person name="Wang X."/>
            <person name="Wu X."/>
            <person name="Mitros T."/>
            <person name="Triplett J."/>
            <person name="Yang X."/>
            <person name="Ye C.Y."/>
            <person name="Mauro-Herrera M."/>
            <person name="Wang L."/>
            <person name="Li P."/>
            <person name="Sharma M."/>
            <person name="Sharma R."/>
            <person name="Ronald P.C."/>
            <person name="Panaud O."/>
            <person name="Kellogg E.A."/>
            <person name="Brutnell T.P."/>
            <person name="Doust A.N."/>
            <person name="Tuskan G.A."/>
            <person name="Rokhsar D."/>
            <person name="Devos K.M."/>
        </authorList>
    </citation>
    <scope>NUCLEOTIDE SEQUENCE [LARGE SCALE GENOMIC DNA]</scope>
    <source>
        <strain evidence="13">cv. Yugu1</strain>
        <strain evidence="11">Yugu1</strain>
    </source>
</reference>
<dbReference type="InterPro" id="IPR027417">
    <property type="entry name" value="P-loop_NTPase"/>
</dbReference>
<dbReference type="InterPro" id="IPR036388">
    <property type="entry name" value="WH-like_DNA-bd_sf"/>
</dbReference>
<dbReference type="InterPro" id="IPR056789">
    <property type="entry name" value="LRR_R13L1-DRL21"/>
</dbReference>
<dbReference type="SUPFAM" id="SSF52058">
    <property type="entry name" value="L domain-like"/>
    <property type="match status" value="1"/>
</dbReference>
<protein>
    <recommendedName>
        <fullName evidence="14">NB-ARC domain-containing protein</fullName>
    </recommendedName>
</protein>
<dbReference type="PRINTS" id="PR00364">
    <property type="entry name" value="DISEASERSIST"/>
</dbReference>
<keyword evidence="6" id="KW-0067">ATP-binding</keyword>
<dbReference type="Proteomes" id="UP000004995">
    <property type="component" value="Unassembled WGS sequence"/>
</dbReference>
<keyword evidence="3" id="KW-0677">Repeat</keyword>
<dbReference type="Pfam" id="PF23559">
    <property type="entry name" value="WHD_DRP"/>
    <property type="match status" value="1"/>
</dbReference>
<dbReference type="GO" id="GO:0042742">
    <property type="term" value="P:defense response to bacterium"/>
    <property type="evidence" value="ECO:0007669"/>
    <property type="project" value="UniProtKB-ARBA"/>
</dbReference>
<dbReference type="GO" id="GO:0009626">
    <property type="term" value="P:plant-type hypersensitive response"/>
    <property type="evidence" value="ECO:0007669"/>
    <property type="project" value="UniProtKB-ARBA"/>
</dbReference>
<keyword evidence="13" id="KW-1185">Reference proteome</keyword>
<evidence type="ECO:0000256" key="6">
    <source>
        <dbReference type="ARBA" id="ARBA00022840"/>
    </source>
</evidence>
<feature type="domain" description="R13L1/DRL21-like LRR repeat region" evidence="10">
    <location>
        <begin position="694"/>
        <end position="814"/>
    </location>
</feature>
<dbReference type="PANTHER" id="PTHR36766">
    <property type="entry name" value="PLANT BROAD-SPECTRUM MILDEW RESISTANCE PROTEIN RPW8"/>
    <property type="match status" value="1"/>
</dbReference>
<sequence>MAELAASLVVGPLVSLVKEKASNYLLDKYKVMEGMEKQHELLKRKLPAILDVIADAEKQASHRKGVKVWLGVLKTVAYQAIDIFDEFEYEALRRQAKKNGHITKLGMAGVKLFPTHNRVIFRIRMASKLQRVVDAIKDLVDEMNDFGFNKLQRQAPALKEGRETDSNIVDPKNIVSRSRHEERKKIVEILVNDQATNGDLKVLPIVGMGGLGKTTLAQLIYNDPQVKDHFQLLKWVCVSDDFNLRNLANKICNASEGSLEEALKELQEQLKGKRYLLVLDDVWDEESFLDKWERFKACLEQGGVGSAILTTTRNTEIAQLMGTVGISHERKYLDVGTLGKEFIQEIIETRAFSLHKRDELVNLVGSIAERCAGSPLAAKALGSILRNKTTTEEWEDVLQRSSICTVETGILPILKLSYDELPTDMKPCFAFCALYPKDYQIDVDNLIQLWMANGFIVSEQNKVPIETVGKRIVNEMVSRSLFEYVEQDPTRFEYSSTTFLKIHDLMHDVAMSATGKECIYITREMNESGELLPSATRHIHFERRSIANIDILSRSIGKMSIPIRTMFVEYYGDVLHSSKYSSLRALALPRFAKASLPIKPKHLHHLRYLDISKSTVEALPDDISILYNFQTLKLSGCEKLSMLPKQMKYMTALCHLYTDGCRKLQCMPPELGRLTSLRTLTCFVVSSDSDCSSLGELKNLNIGGSLELKQLENVTEARNAKQANLGNKKELRQLSLRWTRGKEEEQQCNEVLEVLEVHDRLLALEIHAYQGTNFPLWMGVLRNMVELRLYGCSKSEQLPPLCQLPALQLLHLVGLTKLQFLCSSCTSSTFGKLKDLKLVFLGNFDRFYDQVVQEELVAFPQLEKLYIKGCGKLTALPEAGVLRKWYDGGEYTMVRSAFPGLKSLILISLRSFENGNMHYSLCLRLSVFVVATS</sequence>
<dbReference type="RefSeq" id="XP_022684866.1">
    <property type="nucleotide sequence ID" value="XM_022829131.1"/>
</dbReference>
<reference evidence="12" key="3">
    <citation type="submission" date="2018-08" db="UniProtKB">
        <authorList>
            <consortium name="EnsemblPlants"/>
        </authorList>
    </citation>
    <scope>IDENTIFICATION</scope>
    <source>
        <strain evidence="12">Yugu1</strain>
    </source>
</reference>
<evidence type="ECO:0000256" key="4">
    <source>
        <dbReference type="ARBA" id="ARBA00022741"/>
    </source>
</evidence>
<keyword evidence="2" id="KW-0433">Leucine-rich repeat</keyword>
<dbReference type="GO" id="GO:0002758">
    <property type="term" value="P:innate immune response-activating signaling pathway"/>
    <property type="evidence" value="ECO:0007669"/>
    <property type="project" value="UniProtKB-ARBA"/>
</dbReference>
<dbReference type="Pfam" id="PF25019">
    <property type="entry name" value="LRR_R13L1-DRL21"/>
    <property type="match status" value="1"/>
</dbReference>
<dbReference type="KEGG" id="sita:111258219"/>
<feature type="domain" description="Disease resistance protein winged helix" evidence="9">
    <location>
        <begin position="434"/>
        <end position="510"/>
    </location>
</feature>
<dbReference type="AlphaFoldDB" id="K3ZH77"/>
<feature type="domain" description="NB-ARC" evidence="7">
    <location>
        <begin position="187"/>
        <end position="330"/>
    </location>
</feature>
<dbReference type="SUPFAM" id="SSF52540">
    <property type="entry name" value="P-loop containing nucleoside triphosphate hydrolases"/>
    <property type="match status" value="1"/>
</dbReference>
<keyword evidence="4" id="KW-0547">Nucleotide-binding</keyword>
<dbReference type="InterPro" id="IPR002182">
    <property type="entry name" value="NB-ARC"/>
</dbReference>
<evidence type="ECO:0000256" key="1">
    <source>
        <dbReference type="ARBA" id="ARBA00008894"/>
    </source>
</evidence>
<dbReference type="GO" id="GO:0043531">
    <property type="term" value="F:ADP binding"/>
    <property type="evidence" value="ECO:0007669"/>
    <property type="project" value="InterPro"/>
</dbReference>
<keyword evidence="5" id="KW-0611">Plant defense</keyword>
<dbReference type="GeneID" id="111258219"/>
<evidence type="ECO:0000259" key="10">
    <source>
        <dbReference type="Pfam" id="PF25019"/>
    </source>
</evidence>
<evidence type="ECO:0000259" key="8">
    <source>
        <dbReference type="Pfam" id="PF18052"/>
    </source>
</evidence>
<reference evidence="11" key="2">
    <citation type="submission" date="2015-07" db="EMBL/GenBank/DDBJ databases">
        <authorList>
            <person name="Noorani M."/>
        </authorList>
    </citation>
    <scope>NUCLEOTIDE SEQUENCE</scope>
    <source>
        <strain evidence="11">Yugu1</strain>
    </source>
</reference>
<dbReference type="EMBL" id="AGNK02005255">
    <property type="status" value="NOT_ANNOTATED_CDS"/>
    <property type="molecule type" value="Genomic_DNA"/>
</dbReference>
<comment type="similarity">
    <text evidence="1">Belongs to the disease resistance NB-LRR family.</text>
</comment>
<dbReference type="Gene3D" id="3.40.50.300">
    <property type="entry name" value="P-loop containing nucleotide triphosphate hydrolases"/>
    <property type="match status" value="1"/>
</dbReference>
<dbReference type="EMBL" id="CM003535">
    <property type="protein sequence ID" value="RCV39696.1"/>
    <property type="molecule type" value="Genomic_DNA"/>
</dbReference>
<feature type="domain" description="Disease resistance N-terminal" evidence="8">
    <location>
        <begin position="14"/>
        <end position="99"/>
    </location>
</feature>
<dbReference type="GO" id="GO:0005524">
    <property type="term" value="F:ATP binding"/>
    <property type="evidence" value="ECO:0007669"/>
    <property type="project" value="UniProtKB-KW"/>
</dbReference>
<dbReference type="OrthoDB" id="37484at2759"/>
<dbReference type="Gene3D" id="3.80.10.10">
    <property type="entry name" value="Ribonuclease Inhibitor"/>
    <property type="match status" value="1"/>
</dbReference>
<evidence type="ECO:0000313" key="11">
    <source>
        <dbReference type="EMBL" id="RCV39696.1"/>
    </source>
</evidence>
<dbReference type="EnsemblPlants" id="KQK95932">
    <property type="protein sequence ID" value="KQK95932"/>
    <property type="gene ID" value="SETIT_025929mg"/>
</dbReference>
<organism evidence="12 13">
    <name type="scientific">Setaria italica</name>
    <name type="common">Foxtail millet</name>
    <name type="synonym">Panicum italicum</name>
    <dbReference type="NCBI Taxonomy" id="4555"/>
    <lineage>
        <taxon>Eukaryota</taxon>
        <taxon>Viridiplantae</taxon>
        <taxon>Streptophyta</taxon>
        <taxon>Embryophyta</taxon>
        <taxon>Tracheophyta</taxon>
        <taxon>Spermatophyta</taxon>
        <taxon>Magnoliopsida</taxon>
        <taxon>Liliopsida</taxon>
        <taxon>Poales</taxon>
        <taxon>Poaceae</taxon>
        <taxon>PACMAD clade</taxon>
        <taxon>Panicoideae</taxon>
        <taxon>Panicodae</taxon>
        <taxon>Paniceae</taxon>
        <taxon>Cenchrinae</taxon>
        <taxon>Setaria</taxon>
    </lineage>
</organism>
<dbReference type="HOGENOM" id="CLU_000837_8_1_1"/>